<reference evidence="2" key="1">
    <citation type="submission" date="2017-02" db="EMBL/GenBank/DDBJ databases">
        <authorList>
            <person name="Varghese N."/>
            <person name="Submissions S."/>
        </authorList>
    </citation>
    <scope>NUCLEOTIDE SEQUENCE [LARGE SCALE GENOMIC DNA]</scope>
    <source>
        <strain evidence="2">ATCC 700200</strain>
    </source>
</reference>
<keyword evidence="1" id="KW-0436">Ligase</keyword>
<protein>
    <submittedName>
        <fullName evidence="1">2'-5' RNA ligase superfamily protein</fullName>
    </submittedName>
</protein>
<gene>
    <name evidence="1" type="ORF">SAMN02745166_04575</name>
</gene>
<evidence type="ECO:0000313" key="1">
    <source>
        <dbReference type="EMBL" id="SKB06884.1"/>
    </source>
</evidence>
<dbReference type="AlphaFoldDB" id="A0A1T4YYQ3"/>
<evidence type="ECO:0000313" key="2">
    <source>
        <dbReference type="Proteomes" id="UP000190774"/>
    </source>
</evidence>
<keyword evidence="2" id="KW-1185">Reference proteome</keyword>
<organism evidence="1 2">
    <name type="scientific">Prosthecobacter debontii</name>
    <dbReference type="NCBI Taxonomy" id="48467"/>
    <lineage>
        <taxon>Bacteria</taxon>
        <taxon>Pseudomonadati</taxon>
        <taxon>Verrucomicrobiota</taxon>
        <taxon>Verrucomicrobiia</taxon>
        <taxon>Verrucomicrobiales</taxon>
        <taxon>Verrucomicrobiaceae</taxon>
        <taxon>Prosthecobacter</taxon>
    </lineage>
</organism>
<dbReference type="InterPro" id="IPR050580">
    <property type="entry name" value="2H_phosphoesterase_YjcG-like"/>
</dbReference>
<dbReference type="GO" id="GO:0016874">
    <property type="term" value="F:ligase activity"/>
    <property type="evidence" value="ECO:0007669"/>
    <property type="project" value="UniProtKB-KW"/>
</dbReference>
<dbReference type="PANTHER" id="PTHR40037">
    <property type="entry name" value="PHOSPHOESTERASE YJCG-RELATED"/>
    <property type="match status" value="1"/>
</dbReference>
<name>A0A1T4YYQ3_9BACT</name>
<dbReference type="SUPFAM" id="SSF55144">
    <property type="entry name" value="LigT-like"/>
    <property type="match status" value="1"/>
</dbReference>
<dbReference type="Pfam" id="PF13563">
    <property type="entry name" value="2_5_RNA_ligase2"/>
    <property type="match status" value="1"/>
</dbReference>
<dbReference type="Proteomes" id="UP000190774">
    <property type="component" value="Unassembled WGS sequence"/>
</dbReference>
<proteinExistence type="predicted"/>
<accession>A0A1T4YYQ3</accession>
<dbReference type="Gene3D" id="3.90.1140.10">
    <property type="entry name" value="Cyclic phosphodiesterase"/>
    <property type="match status" value="1"/>
</dbReference>
<dbReference type="PANTHER" id="PTHR40037:SF1">
    <property type="entry name" value="PHOSPHOESTERASE SAOUHSC_00951-RELATED"/>
    <property type="match status" value="1"/>
</dbReference>
<dbReference type="EMBL" id="FUYE01000021">
    <property type="protein sequence ID" value="SKB06884.1"/>
    <property type="molecule type" value="Genomic_DNA"/>
</dbReference>
<dbReference type="OrthoDB" id="1524661at2"/>
<sequence length="167" mass="18803">MLRAIHAIFDTSDLPCIEAFRKRFDPLFPHIQAHLTVVFPFDLPVSDEALLAHGQTCTEGLRAFSMELQRAECSTDDHFWLSVRPSPTLEELTRRLHEGPLAPLAVRQFGATPHITLARPPLPPDLQEEFLKLSLHFPFSRTITSILLEAIEPEGGSLELGRFSLPE</sequence>
<dbReference type="STRING" id="48467.SAMN02745166_04575"/>
<dbReference type="InterPro" id="IPR009097">
    <property type="entry name" value="Cyclic_Pdiesterase"/>
</dbReference>